<dbReference type="GO" id="GO:0017069">
    <property type="term" value="F:snRNA binding"/>
    <property type="evidence" value="ECO:0007669"/>
    <property type="project" value="TreeGrafter"/>
</dbReference>
<dbReference type="EMBL" id="SPLM01000046">
    <property type="protein sequence ID" value="TMW63872.1"/>
    <property type="molecule type" value="Genomic_DNA"/>
</dbReference>
<evidence type="ECO:0000256" key="2">
    <source>
        <dbReference type="ARBA" id="ARBA00022603"/>
    </source>
</evidence>
<dbReference type="GO" id="GO:0040031">
    <property type="term" value="P:snRNA modification"/>
    <property type="evidence" value="ECO:0007669"/>
    <property type="project" value="TreeGrafter"/>
</dbReference>
<protein>
    <recommendedName>
        <fullName evidence="6">RNA methyltransferase</fullName>
        <ecNumber evidence="6">2.1.1.-</ecNumber>
    </recommendedName>
</protein>
<dbReference type="InterPro" id="IPR013217">
    <property type="entry name" value="Methyltransf_12"/>
</dbReference>
<feature type="domain" description="Bin3-type SAM" evidence="8">
    <location>
        <begin position="20"/>
        <end position="320"/>
    </location>
</feature>
<dbReference type="Gene3D" id="3.40.50.150">
    <property type="entry name" value="Vaccinia Virus protein VP39"/>
    <property type="match status" value="1"/>
</dbReference>
<evidence type="ECO:0000256" key="4">
    <source>
        <dbReference type="ARBA" id="ARBA00022691"/>
    </source>
</evidence>
<dbReference type="OrthoDB" id="10017101at2759"/>
<feature type="compositionally biased region" description="Basic and acidic residues" evidence="7">
    <location>
        <begin position="109"/>
        <end position="121"/>
    </location>
</feature>
<dbReference type="GO" id="GO:0032259">
    <property type="term" value="P:methylation"/>
    <property type="evidence" value="ECO:0007669"/>
    <property type="project" value="UniProtKB-KW"/>
</dbReference>
<dbReference type="GO" id="GO:0008171">
    <property type="term" value="F:O-methyltransferase activity"/>
    <property type="evidence" value="ECO:0007669"/>
    <property type="project" value="UniProtKB-UniRule"/>
</dbReference>
<organism evidence="9 10">
    <name type="scientific">Pythium oligandrum</name>
    <name type="common">Mycoparasitic fungus</name>
    <dbReference type="NCBI Taxonomy" id="41045"/>
    <lineage>
        <taxon>Eukaryota</taxon>
        <taxon>Sar</taxon>
        <taxon>Stramenopiles</taxon>
        <taxon>Oomycota</taxon>
        <taxon>Peronosporomycetes</taxon>
        <taxon>Pythiales</taxon>
        <taxon>Pythiaceae</taxon>
        <taxon>Pythium</taxon>
    </lineage>
</organism>
<accession>A0A8K1FLI6</accession>
<reference evidence="9" key="1">
    <citation type="submission" date="2019-03" db="EMBL/GenBank/DDBJ databases">
        <title>Long read genome sequence of the mycoparasitic Pythium oligandrum ATCC 38472 isolated from sugarbeet rhizosphere.</title>
        <authorList>
            <person name="Gaulin E."/>
        </authorList>
    </citation>
    <scope>NUCLEOTIDE SEQUENCE</scope>
    <source>
        <strain evidence="9">ATCC 38472_TT</strain>
    </source>
</reference>
<dbReference type="AlphaFoldDB" id="A0A8K1FLI6"/>
<dbReference type="PROSITE" id="PS51515">
    <property type="entry name" value="BIN3_SAM"/>
    <property type="match status" value="1"/>
</dbReference>
<gene>
    <name evidence="9" type="ORF">Poli38472_014832</name>
</gene>
<dbReference type="EC" id="2.1.1.-" evidence="6"/>
<dbReference type="InterPro" id="IPR010675">
    <property type="entry name" value="Bin3_C"/>
</dbReference>
<evidence type="ECO:0000256" key="7">
    <source>
        <dbReference type="SAM" id="MobiDB-lite"/>
    </source>
</evidence>
<evidence type="ECO:0000313" key="10">
    <source>
        <dbReference type="Proteomes" id="UP000794436"/>
    </source>
</evidence>
<dbReference type="SUPFAM" id="SSF53335">
    <property type="entry name" value="S-adenosyl-L-methionine-dependent methyltransferases"/>
    <property type="match status" value="1"/>
</dbReference>
<dbReference type="Proteomes" id="UP000794436">
    <property type="component" value="Unassembled WGS sequence"/>
</dbReference>
<name>A0A8K1FLI6_PYTOL</name>
<feature type="region of interest" description="Disordered" evidence="7">
    <location>
        <begin position="92"/>
        <end position="121"/>
    </location>
</feature>
<dbReference type="InterPro" id="IPR029063">
    <property type="entry name" value="SAM-dependent_MTases_sf"/>
</dbReference>
<dbReference type="CDD" id="cd02440">
    <property type="entry name" value="AdoMet_MTases"/>
    <property type="match status" value="1"/>
</dbReference>
<sequence length="325" mass="36491">MCSYYNYRLGQAQAGALEDDPRLSVLQQEWFQGKRGIDVGCNSGDVTIAIAKRFAPSYIMGVDVDPQLISRARGQLRDLVQKQQVEDAFRAIAADPSADSQDKSSATDSTKDTEAKLLPKDGSAEEAAATNVFTDEMPLSFRLWKPPQQPKHHTPQDLGKASRGDEFPFNVVFKREDIVNDKHVGTGYDFITWYAIELELAFLLALTAALVVLLQFQCDEVDSSSERDEGIQKAFRLFYDLLAPGGRLILEPQPWKSYHKRKFTSETTEVNYSKIQLRPKEFPTFLVETVGSSRVRSSRSARRQPKASSVPSIWLRSNCVAYSLP</sequence>
<evidence type="ECO:0000256" key="5">
    <source>
        <dbReference type="PROSITE-ProRule" id="PRU00848"/>
    </source>
</evidence>
<proteinExistence type="inferred from homology"/>
<comment type="similarity">
    <text evidence="1 6">Belongs to the methyltransferase superfamily.</text>
</comment>
<keyword evidence="4 5" id="KW-0949">S-adenosyl-L-methionine</keyword>
<evidence type="ECO:0000256" key="3">
    <source>
        <dbReference type="ARBA" id="ARBA00022679"/>
    </source>
</evidence>
<dbReference type="GO" id="GO:0008173">
    <property type="term" value="F:RNA methyltransferase activity"/>
    <property type="evidence" value="ECO:0007669"/>
    <property type="project" value="UniProtKB-UniRule"/>
</dbReference>
<dbReference type="InterPro" id="IPR039772">
    <property type="entry name" value="Bin3-like"/>
</dbReference>
<keyword evidence="2 6" id="KW-0489">Methyltransferase</keyword>
<evidence type="ECO:0000256" key="1">
    <source>
        <dbReference type="ARBA" id="ARBA00008361"/>
    </source>
</evidence>
<dbReference type="Pfam" id="PF06859">
    <property type="entry name" value="Bin3"/>
    <property type="match status" value="1"/>
</dbReference>
<dbReference type="PANTHER" id="PTHR12315">
    <property type="entry name" value="BICOID-INTERACTING PROTEIN RELATED"/>
    <property type="match status" value="1"/>
</dbReference>
<dbReference type="Pfam" id="PF08242">
    <property type="entry name" value="Methyltransf_12"/>
    <property type="match status" value="1"/>
</dbReference>
<comment type="caution">
    <text evidence="9">The sequence shown here is derived from an EMBL/GenBank/DDBJ whole genome shotgun (WGS) entry which is preliminary data.</text>
</comment>
<dbReference type="InterPro" id="IPR024160">
    <property type="entry name" value="BIN3_SAM-bd_dom"/>
</dbReference>
<evidence type="ECO:0000256" key="6">
    <source>
        <dbReference type="RuleBase" id="RU367087"/>
    </source>
</evidence>
<keyword evidence="3 6" id="KW-0808">Transferase</keyword>
<keyword evidence="10" id="KW-1185">Reference proteome</keyword>
<dbReference type="PANTHER" id="PTHR12315:SF0">
    <property type="entry name" value="7SK SNRNA METHYLPHOSPHATE CAPPING ENZYME"/>
    <property type="match status" value="1"/>
</dbReference>
<evidence type="ECO:0000313" key="9">
    <source>
        <dbReference type="EMBL" id="TMW63872.1"/>
    </source>
</evidence>
<evidence type="ECO:0000259" key="8">
    <source>
        <dbReference type="PROSITE" id="PS51515"/>
    </source>
</evidence>